<evidence type="ECO:0000313" key="3">
    <source>
        <dbReference type="Proteomes" id="UP000233551"/>
    </source>
</evidence>
<protein>
    <recommendedName>
        <fullName evidence="1">Reverse transcriptase Ty1/copia-type domain-containing protein</fullName>
    </recommendedName>
</protein>
<feature type="domain" description="Reverse transcriptase Ty1/copia-type" evidence="1">
    <location>
        <begin position="11"/>
        <end position="106"/>
    </location>
</feature>
<accession>A0A2I0KA60</accession>
<proteinExistence type="predicted"/>
<dbReference type="STRING" id="22663.A0A2I0KA60"/>
<comment type="caution">
    <text evidence="2">The sequence shown here is derived from an EMBL/GenBank/DDBJ whole genome shotgun (WGS) entry which is preliminary data.</text>
</comment>
<dbReference type="EMBL" id="PGOL01000751">
    <property type="protein sequence ID" value="PKI65439.1"/>
    <property type="molecule type" value="Genomic_DNA"/>
</dbReference>
<gene>
    <name evidence="2" type="ORF">CRG98_014178</name>
</gene>
<evidence type="ECO:0000313" key="2">
    <source>
        <dbReference type="EMBL" id="PKI65439.1"/>
    </source>
</evidence>
<name>A0A2I0KA60_PUNGR</name>
<dbReference type="Pfam" id="PF07727">
    <property type="entry name" value="RVT_2"/>
    <property type="match status" value="2"/>
</dbReference>
<reference evidence="2 3" key="1">
    <citation type="submission" date="2017-11" db="EMBL/GenBank/DDBJ databases">
        <title>De-novo sequencing of pomegranate (Punica granatum L.) genome.</title>
        <authorList>
            <person name="Akparov Z."/>
            <person name="Amiraslanov A."/>
            <person name="Hajiyeva S."/>
            <person name="Abbasov M."/>
            <person name="Kaur K."/>
            <person name="Hamwieh A."/>
            <person name="Solovyev V."/>
            <person name="Salamov A."/>
            <person name="Braich B."/>
            <person name="Kosarev P."/>
            <person name="Mahmoud A."/>
            <person name="Hajiyev E."/>
            <person name="Babayeva S."/>
            <person name="Izzatullayeva V."/>
            <person name="Mammadov A."/>
            <person name="Mammadov A."/>
            <person name="Sharifova S."/>
            <person name="Ojaghi J."/>
            <person name="Eynullazada K."/>
            <person name="Bayramov B."/>
            <person name="Abdulazimova A."/>
            <person name="Shahmuradov I."/>
        </authorList>
    </citation>
    <scope>NUCLEOTIDE SEQUENCE [LARGE SCALE GENOMIC DNA]</scope>
    <source>
        <strain evidence="3">cv. AG2017</strain>
        <tissue evidence="2">Leaf</tissue>
    </source>
</reference>
<organism evidence="2 3">
    <name type="scientific">Punica granatum</name>
    <name type="common">Pomegranate</name>
    <dbReference type="NCBI Taxonomy" id="22663"/>
    <lineage>
        <taxon>Eukaryota</taxon>
        <taxon>Viridiplantae</taxon>
        <taxon>Streptophyta</taxon>
        <taxon>Embryophyta</taxon>
        <taxon>Tracheophyta</taxon>
        <taxon>Spermatophyta</taxon>
        <taxon>Magnoliopsida</taxon>
        <taxon>eudicotyledons</taxon>
        <taxon>Gunneridae</taxon>
        <taxon>Pentapetalae</taxon>
        <taxon>rosids</taxon>
        <taxon>malvids</taxon>
        <taxon>Myrtales</taxon>
        <taxon>Lythraceae</taxon>
        <taxon>Punica</taxon>
    </lineage>
</organism>
<dbReference type="AlphaFoldDB" id="A0A2I0KA60"/>
<dbReference type="PANTHER" id="PTHR11439">
    <property type="entry name" value="GAG-POL-RELATED RETROTRANSPOSON"/>
    <property type="match status" value="1"/>
</dbReference>
<feature type="domain" description="Reverse transcriptase Ty1/copia-type" evidence="1">
    <location>
        <begin position="107"/>
        <end position="204"/>
    </location>
</feature>
<evidence type="ECO:0000259" key="1">
    <source>
        <dbReference type="Pfam" id="PF07727"/>
    </source>
</evidence>
<dbReference type="InterPro" id="IPR013103">
    <property type="entry name" value="RVT_2"/>
</dbReference>
<sequence length="251" mass="28659">MADKLHALKDNDTWIIQSLPSGKKLIGCKWVFKIKRWVDGTVERYKALLVAKGFTLVEGVDFHEIFALVAKLVTVHCLLTIVVAKQGEMHQLNVNNTFLHGDLDEEAEADHSLFTFSHGSVFLVVLVYVNDMILVANDSVSCTHFKNYLNQCFHIKDLDPLSYFLGMEIICSSSSLFLNRQKYTLDILTEAGMLGSRPAYFPMEQQHQLSNDSGDPVSDPDQYRRLLYLTITRPELSYHVHTLSQFLYDPR</sequence>
<dbReference type="PANTHER" id="PTHR11439:SF511">
    <property type="match status" value="1"/>
</dbReference>
<keyword evidence="3" id="KW-1185">Reference proteome</keyword>
<dbReference type="Proteomes" id="UP000233551">
    <property type="component" value="Unassembled WGS sequence"/>
</dbReference>